<evidence type="ECO:0000256" key="5">
    <source>
        <dbReference type="ARBA" id="ARBA00023002"/>
    </source>
</evidence>
<dbReference type="PANTHER" id="PTHR32439:SF0">
    <property type="entry name" value="FERREDOXIN--NITRITE REDUCTASE, CHLOROPLASTIC"/>
    <property type="match status" value="1"/>
</dbReference>
<organism evidence="10 11">
    <name type="scientific">Prosthecobacter fusiformis</name>
    <dbReference type="NCBI Taxonomy" id="48464"/>
    <lineage>
        <taxon>Bacteria</taxon>
        <taxon>Pseudomonadati</taxon>
        <taxon>Verrucomicrobiota</taxon>
        <taxon>Verrucomicrobiia</taxon>
        <taxon>Verrucomicrobiales</taxon>
        <taxon>Verrucomicrobiaceae</taxon>
        <taxon>Prosthecobacter</taxon>
    </lineage>
</organism>
<dbReference type="PROSITE" id="PS00365">
    <property type="entry name" value="NIR_SIR"/>
    <property type="match status" value="1"/>
</dbReference>
<evidence type="ECO:0000256" key="3">
    <source>
        <dbReference type="ARBA" id="ARBA00022617"/>
    </source>
</evidence>
<feature type="domain" description="Nitrite/Sulfite reductase ferredoxin-like" evidence="9">
    <location>
        <begin position="108"/>
        <end position="169"/>
    </location>
</feature>
<evidence type="ECO:0000256" key="7">
    <source>
        <dbReference type="ARBA" id="ARBA00023014"/>
    </source>
</evidence>
<dbReference type="Pfam" id="PF03460">
    <property type="entry name" value="NIR_SIR_ferr"/>
    <property type="match status" value="2"/>
</dbReference>
<evidence type="ECO:0000313" key="10">
    <source>
        <dbReference type="EMBL" id="TDU73433.1"/>
    </source>
</evidence>
<keyword evidence="3" id="KW-0349">Heme</keyword>
<dbReference type="PANTHER" id="PTHR32439">
    <property type="entry name" value="FERREDOXIN--NITRITE REDUCTASE, CHLOROPLASTIC"/>
    <property type="match status" value="1"/>
</dbReference>
<comment type="caution">
    <text evidence="10">The sequence shown here is derived from an EMBL/GenBank/DDBJ whole genome shotgun (WGS) entry which is preliminary data.</text>
</comment>
<dbReference type="GO" id="GO:0046872">
    <property type="term" value="F:metal ion binding"/>
    <property type="evidence" value="ECO:0007669"/>
    <property type="project" value="UniProtKB-KW"/>
</dbReference>
<dbReference type="InterPro" id="IPR005117">
    <property type="entry name" value="NiRdtase/SiRdtase_haem-b_fer"/>
</dbReference>
<evidence type="ECO:0000256" key="2">
    <source>
        <dbReference type="ARBA" id="ARBA00022485"/>
    </source>
</evidence>
<evidence type="ECO:0000259" key="8">
    <source>
        <dbReference type="Pfam" id="PF01077"/>
    </source>
</evidence>
<protein>
    <submittedName>
        <fullName evidence="10">NAD(P)H-dependent nitrite reductase catalytic subunit</fullName>
    </submittedName>
</protein>
<evidence type="ECO:0000313" key="11">
    <source>
        <dbReference type="Proteomes" id="UP000295662"/>
    </source>
</evidence>
<dbReference type="GO" id="GO:0051539">
    <property type="term" value="F:4 iron, 4 sulfur cluster binding"/>
    <property type="evidence" value="ECO:0007669"/>
    <property type="project" value="UniProtKB-KW"/>
</dbReference>
<dbReference type="EMBL" id="SOCA01000002">
    <property type="protein sequence ID" value="TDU73433.1"/>
    <property type="molecule type" value="Genomic_DNA"/>
</dbReference>
<dbReference type="SUPFAM" id="SSF55124">
    <property type="entry name" value="Nitrite/Sulfite reductase N-terminal domain-like"/>
    <property type="match status" value="2"/>
</dbReference>
<dbReference type="Gene3D" id="3.30.413.10">
    <property type="entry name" value="Sulfite Reductase Hemoprotein, domain 1"/>
    <property type="match status" value="2"/>
</dbReference>
<gene>
    <name evidence="10" type="ORF">EI77_01903</name>
</gene>
<dbReference type="RefSeq" id="WP_133794960.1">
    <property type="nucleotide sequence ID" value="NZ_SOCA01000002.1"/>
</dbReference>
<feature type="domain" description="Nitrite/sulphite reductase 4Fe-4S" evidence="8">
    <location>
        <begin position="446"/>
        <end position="559"/>
    </location>
</feature>
<dbReference type="Proteomes" id="UP000295662">
    <property type="component" value="Unassembled WGS sequence"/>
</dbReference>
<dbReference type="InterPro" id="IPR036136">
    <property type="entry name" value="Nit/Sulf_reduc_fer-like_dom_sf"/>
</dbReference>
<dbReference type="InterPro" id="IPR006067">
    <property type="entry name" value="NO2/SO3_Rdtase_4Fe4S_dom"/>
</dbReference>
<dbReference type="OrthoDB" id="9803707at2"/>
<evidence type="ECO:0000256" key="1">
    <source>
        <dbReference type="ARBA" id="ARBA00010429"/>
    </source>
</evidence>
<keyword evidence="2" id="KW-0004">4Fe-4S</keyword>
<dbReference type="GO" id="GO:0020037">
    <property type="term" value="F:heme binding"/>
    <property type="evidence" value="ECO:0007669"/>
    <property type="project" value="InterPro"/>
</dbReference>
<feature type="domain" description="Nitrite/Sulfite reductase ferredoxin-like" evidence="9">
    <location>
        <begin position="365"/>
        <end position="431"/>
    </location>
</feature>
<keyword evidence="11" id="KW-1185">Reference proteome</keyword>
<dbReference type="InterPro" id="IPR045854">
    <property type="entry name" value="NO2/SO3_Rdtase_4Fe4S_sf"/>
</dbReference>
<dbReference type="NCBIfam" id="NF007126">
    <property type="entry name" value="PRK09567.1"/>
    <property type="match status" value="1"/>
</dbReference>
<feature type="domain" description="Nitrite/sulphite reductase 4Fe-4S" evidence="8">
    <location>
        <begin position="179"/>
        <end position="336"/>
    </location>
</feature>
<dbReference type="GO" id="GO:0016491">
    <property type="term" value="F:oxidoreductase activity"/>
    <property type="evidence" value="ECO:0007669"/>
    <property type="project" value="UniProtKB-KW"/>
</dbReference>
<dbReference type="AlphaFoldDB" id="A0A4V3FG63"/>
<comment type="similarity">
    <text evidence="1">Belongs to the nitrite and sulfite reductase 4Fe-4S domain family.</text>
</comment>
<name>A0A4V3FG63_9BACT</name>
<keyword evidence="7" id="KW-0411">Iron-sulfur</keyword>
<sequence>MMTALAAPSSPGKDFSPEQQRYLEGFFAGISAGGISFGDLSSPPAAKAPIPEGPSLEDLTKEERIKRELHPFDAIEQLVMDARWNAKPEPESVFRYKWNGLFWLNPVKDGYMCRLRIPGGVVKSYQLRELAAIASDLTTGYIQITTRNNFQIRLIEPKNCPEVLRRIQSCGLHSKGAGADNIRNITMNPCAGYDPHELIDVRPLVNELATLIIASKEFYDLPRKFNIAYDGGGLISAVEDTNDIGASAVRILDDGDGIEPGIYFRIALGGVTGHQTFASDWGVIVKPEQLNDVMVALLRVFIKHGDRTNRKKARFKYVIEGMGLEGVMAETEKLLPFKLTRLAPTSPIQEKRSFSQQGHSHVGTYPQKQEGLVYVGASVPVGQLTARQLERVADLAESYGSGEVRLTVWQNLIIPNVKAAYAATLAKSLRKLGLPCEQSNLKSGFVACTGNRYCKFAATDTKGHAIAIMEYLDKRVKLDKPINIHFTGCAHSCAQHFMGDIGLLGTKVKSESGEGYHITVGGGFGENRKIGRQIFSGVPFESLGSTLETMLKGFQQKREGEESFHSFCNRHTVGQLQEIFCEAA</sequence>
<accession>A0A4V3FG63</accession>
<dbReference type="NCBIfam" id="TIGR02435">
    <property type="entry name" value="CobG"/>
    <property type="match status" value="1"/>
</dbReference>
<keyword evidence="4" id="KW-0479">Metal-binding</keyword>
<dbReference type="Gene3D" id="3.90.480.10">
    <property type="entry name" value="Sulfite Reductase Hemoprotein,Domain 2"/>
    <property type="match status" value="1"/>
</dbReference>
<evidence type="ECO:0000256" key="6">
    <source>
        <dbReference type="ARBA" id="ARBA00023004"/>
    </source>
</evidence>
<dbReference type="Pfam" id="PF01077">
    <property type="entry name" value="NIR_SIR"/>
    <property type="match status" value="2"/>
</dbReference>
<dbReference type="SUPFAM" id="SSF56014">
    <property type="entry name" value="Nitrite and sulphite reductase 4Fe-4S domain-like"/>
    <property type="match status" value="2"/>
</dbReference>
<dbReference type="InterPro" id="IPR051329">
    <property type="entry name" value="NIR_SIR_4Fe-4S"/>
</dbReference>
<dbReference type="InterPro" id="IPR012798">
    <property type="entry name" value="Cbl_synth_CobG-like"/>
</dbReference>
<evidence type="ECO:0000259" key="9">
    <source>
        <dbReference type="Pfam" id="PF03460"/>
    </source>
</evidence>
<keyword evidence="5" id="KW-0560">Oxidoreductase</keyword>
<dbReference type="InterPro" id="IPR006066">
    <property type="entry name" value="NO2/SO3_Rdtase_FeS/sirohaem_BS"/>
</dbReference>
<proteinExistence type="inferred from homology"/>
<dbReference type="PRINTS" id="PR00397">
    <property type="entry name" value="SIROHAEM"/>
</dbReference>
<reference evidence="10 11" key="1">
    <citation type="submission" date="2019-03" db="EMBL/GenBank/DDBJ databases">
        <title>Genomic Encyclopedia of Archaeal and Bacterial Type Strains, Phase II (KMG-II): from individual species to whole genera.</title>
        <authorList>
            <person name="Goeker M."/>
        </authorList>
    </citation>
    <scope>NUCLEOTIDE SEQUENCE [LARGE SCALE GENOMIC DNA]</scope>
    <source>
        <strain evidence="10 11">ATCC 25309</strain>
    </source>
</reference>
<evidence type="ECO:0000256" key="4">
    <source>
        <dbReference type="ARBA" id="ARBA00022723"/>
    </source>
</evidence>
<keyword evidence="6" id="KW-0408">Iron</keyword>